<comment type="caution">
    <text evidence="9">The sequence shown here is derived from an EMBL/GenBank/DDBJ whole genome shotgun (WGS) entry which is preliminary data.</text>
</comment>
<dbReference type="Proteomes" id="UP000076603">
    <property type="component" value="Unassembled WGS sequence"/>
</dbReference>
<keyword evidence="6 8" id="KW-1133">Transmembrane helix</keyword>
<dbReference type="EMBL" id="LWAE01000002">
    <property type="protein sequence ID" value="KZL92922.1"/>
    <property type="molecule type" value="Genomic_DNA"/>
</dbReference>
<dbReference type="Pfam" id="PF03824">
    <property type="entry name" value="NicO"/>
    <property type="match status" value="1"/>
</dbReference>
<reference evidence="9 10" key="1">
    <citation type="submission" date="2016-04" db="EMBL/GenBank/DDBJ databases">
        <title>Genome sequence of Clostridium magnum DSM 2767.</title>
        <authorList>
            <person name="Poehlein A."/>
            <person name="Uhlig R."/>
            <person name="Fischer R."/>
            <person name="Bahl H."/>
            <person name="Daniel R."/>
        </authorList>
    </citation>
    <scope>NUCLEOTIDE SEQUENCE [LARGE SCALE GENOMIC DNA]</scope>
    <source>
        <strain evidence="9 10">DSM 2767</strain>
    </source>
</reference>
<evidence type="ECO:0000313" key="10">
    <source>
        <dbReference type="Proteomes" id="UP000076603"/>
    </source>
</evidence>
<keyword evidence="5 8" id="KW-0812">Transmembrane</keyword>
<sequence>MEIIKSNVVNKNYSGFIRYVLAVAALHITGIALLMTGIHRYPQILGMAILSYTLGLRHAFDADHIAAIDNTVRKLVQQRENPKGVGFLFSFGHSTVVIIMAVVTVCAVKWTQNSLPQFQKYGSTISLAVSGGFLIVIGLVNLFMWKDIFKTFLKLRRGTYDEETINYENSKGIINRLTAIVYSSISKGWHVYILGFMFGLGFDTATQVSLLATSATAASHAIPILATLAFPILFTAGMSLMDTADGFFMCTAYEWVFATPLRKVYYNLTITGLSVIAALFIGFIEMAQLLIPIFRLNNGFATLIQNLNFNTAGYILVGLFVIVWGISYAGWKIFDIGSN</sequence>
<proteinExistence type="inferred from homology"/>
<dbReference type="PANTHER" id="PTHR31611:SF0">
    <property type="entry name" value="HIGH-AFFINITY NICKEL TRANSPORT PROTEIN NIC1"/>
    <property type="match status" value="1"/>
</dbReference>
<evidence type="ECO:0000256" key="7">
    <source>
        <dbReference type="ARBA" id="ARBA00023136"/>
    </source>
</evidence>
<keyword evidence="4" id="KW-0533">Nickel</keyword>
<evidence type="ECO:0000256" key="8">
    <source>
        <dbReference type="RuleBase" id="RU362101"/>
    </source>
</evidence>
<name>A0A161YQ35_9CLOT</name>
<feature type="transmembrane region" description="Helical" evidence="8">
    <location>
        <begin position="221"/>
        <end position="243"/>
    </location>
</feature>
<dbReference type="OrthoDB" id="9776706at2"/>
<comment type="similarity">
    <text evidence="2 8">Belongs to the NiCoT transporter (TC 2.A.52) family.</text>
</comment>
<dbReference type="GO" id="GO:0012505">
    <property type="term" value="C:endomembrane system"/>
    <property type="evidence" value="ECO:0007669"/>
    <property type="project" value="UniProtKB-SubCell"/>
</dbReference>
<protein>
    <recommendedName>
        <fullName evidence="8">Nickel/cobalt efflux system</fullName>
    </recommendedName>
</protein>
<gene>
    <name evidence="9" type="primary">nixA_1</name>
    <name evidence="9" type="ORF">CLMAG_27360</name>
</gene>
<feature type="transmembrane region" description="Helical" evidence="8">
    <location>
        <begin position="125"/>
        <end position="145"/>
    </location>
</feature>
<dbReference type="STRING" id="1121326.CLMAG_27360"/>
<organism evidence="9 10">
    <name type="scientific">Clostridium magnum DSM 2767</name>
    <dbReference type="NCBI Taxonomy" id="1121326"/>
    <lineage>
        <taxon>Bacteria</taxon>
        <taxon>Bacillati</taxon>
        <taxon>Bacillota</taxon>
        <taxon>Clostridia</taxon>
        <taxon>Eubacteriales</taxon>
        <taxon>Clostridiaceae</taxon>
        <taxon>Clostridium</taxon>
    </lineage>
</organism>
<dbReference type="GO" id="GO:0015099">
    <property type="term" value="F:nickel cation transmembrane transporter activity"/>
    <property type="evidence" value="ECO:0007669"/>
    <property type="project" value="UniProtKB-UniRule"/>
</dbReference>
<evidence type="ECO:0000256" key="3">
    <source>
        <dbReference type="ARBA" id="ARBA00022448"/>
    </source>
</evidence>
<dbReference type="InterPro" id="IPR004688">
    <property type="entry name" value="Ni/Co_transpt"/>
</dbReference>
<dbReference type="RefSeq" id="WP_066622729.1">
    <property type="nucleotide sequence ID" value="NZ_FQXL01000047.1"/>
</dbReference>
<comment type="subcellular location">
    <subcellularLocation>
        <location evidence="8">Cell membrane</location>
        <topology evidence="8">Multi-pass membrane protein</topology>
    </subcellularLocation>
    <subcellularLocation>
        <location evidence="1">Endomembrane system</location>
        <topology evidence="1">Multi-pass membrane protein</topology>
    </subcellularLocation>
</comment>
<keyword evidence="3 8" id="KW-0813">Transport</keyword>
<evidence type="ECO:0000256" key="4">
    <source>
        <dbReference type="ARBA" id="ARBA00022596"/>
    </source>
</evidence>
<feature type="transmembrane region" description="Helical" evidence="8">
    <location>
        <begin position="84"/>
        <end position="105"/>
    </location>
</feature>
<evidence type="ECO:0000256" key="1">
    <source>
        <dbReference type="ARBA" id="ARBA00004127"/>
    </source>
</evidence>
<dbReference type="GO" id="GO:0005886">
    <property type="term" value="C:plasma membrane"/>
    <property type="evidence" value="ECO:0007669"/>
    <property type="project" value="UniProtKB-SubCell"/>
</dbReference>
<dbReference type="NCBIfam" id="TIGR00802">
    <property type="entry name" value="nico"/>
    <property type="match status" value="1"/>
</dbReference>
<evidence type="ECO:0000313" key="9">
    <source>
        <dbReference type="EMBL" id="KZL92922.1"/>
    </source>
</evidence>
<feature type="transmembrane region" description="Helical" evidence="8">
    <location>
        <begin position="191"/>
        <end position="215"/>
    </location>
</feature>
<dbReference type="PATRIC" id="fig|1121326.3.peg.2747"/>
<accession>A0A161YQ35</accession>
<dbReference type="AlphaFoldDB" id="A0A161YQ35"/>
<keyword evidence="7 8" id="KW-0472">Membrane</keyword>
<keyword evidence="10" id="KW-1185">Reference proteome</keyword>
<dbReference type="PANTHER" id="PTHR31611">
    <property type="entry name" value="HIGH-AFFINITY NICKEL TRANSPORT PROTEIN NIC1"/>
    <property type="match status" value="1"/>
</dbReference>
<evidence type="ECO:0000256" key="2">
    <source>
        <dbReference type="ARBA" id="ARBA00010892"/>
    </source>
</evidence>
<feature type="transmembrane region" description="Helical" evidence="8">
    <location>
        <begin position="16"/>
        <end position="38"/>
    </location>
</feature>
<evidence type="ECO:0000256" key="6">
    <source>
        <dbReference type="ARBA" id="ARBA00022989"/>
    </source>
</evidence>
<evidence type="ECO:0000256" key="5">
    <source>
        <dbReference type="ARBA" id="ARBA00022692"/>
    </source>
</evidence>
<feature type="transmembrane region" description="Helical" evidence="8">
    <location>
        <begin position="311"/>
        <end position="331"/>
    </location>
</feature>
<feature type="transmembrane region" description="Helical" evidence="8">
    <location>
        <begin position="264"/>
        <end position="291"/>
    </location>
</feature>
<dbReference type="InterPro" id="IPR011541">
    <property type="entry name" value="Ni/Co_transpt_high_affinity"/>
</dbReference>